<proteinExistence type="predicted"/>
<organism evidence="2">
    <name type="scientific">Noctiluca scintillans</name>
    <name type="common">Sea sparkle</name>
    <name type="synonym">Red tide dinoflagellate</name>
    <dbReference type="NCBI Taxonomy" id="2966"/>
    <lineage>
        <taxon>Eukaryota</taxon>
        <taxon>Sar</taxon>
        <taxon>Alveolata</taxon>
        <taxon>Dinophyceae</taxon>
        <taxon>Noctilucales</taxon>
        <taxon>Noctilucaceae</taxon>
        <taxon>Noctiluca</taxon>
    </lineage>
</organism>
<evidence type="ECO:0000256" key="1">
    <source>
        <dbReference type="SAM" id="Coils"/>
    </source>
</evidence>
<evidence type="ECO:0000313" key="2">
    <source>
        <dbReference type="EMBL" id="CAD8832946.1"/>
    </source>
</evidence>
<sequence length="456" mass="53407">MPRDSSRQSPKPKSWTADYGWQRAYDQRRPLVRRRLPLLVDREPKEKLWWDLTDWSDTSECGEPEIEVLCELTDKSKDPDEILELQSKIAEIKAGEQQDRIDEALAIPARQAAWRAERQRHAQKLQKMKERIVTAESQVANVEVAVKEYEIKHMNDCELLEQRTLVEIDAREVDQRETYRLAQLRLEEEARVLQEVELELSHIAHYEKEEIRMLRDLSCNVSTDMKESSGLAPMRWVFFSGMLLAWADRETMTEAHLDFANDKRLFRAEGRRHFERRSSEEVLVQEYSEGAEQMQEYLREVGDGILLCGHILEQHTERVQGILALEEEKRVRREDRQRLKDNMVCVEKARLLELEDRLDVLRSLAVPSLEDVRGKKASSVAQRWFILCRLTLEKDTLALSRRDLNADDALESARRWRDCRRMHVAAATSLLERADSAQQAETQLEIDLLTDLASFM</sequence>
<keyword evidence="1" id="KW-0175">Coiled coil</keyword>
<protein>
    <submittedName>
        <fullName evidence="2">Uncharacterized protein</fullName>
    </submittedName>
</protein>
<feature type="coiled-coil region" evidence="1">
    <location>
        <begin position="111"/>
        <end position="152"/>
    </location>
</feature>
<gene>
    <name evidence="2" type="ORF">NSCI0253_LOCUS7294</name>
</gene>
<reference evidence="2" key="1">
    <citation type="submission" date="2021-01" db="EMBL/GenBank/DDBJ databases">
        <authorList>
            <person name="Corre E."/>
            <person name="Pelletier E."/>
            <person name="Niang G."/>
            <person name="Scheremetjew M."/>
            <person name="Finn R."/>
            <person name="Kale V."/>
            <person name="Holt S."/>
            <person name="Cochrane G."/>
            <person name="Meng A."/>
            <person name="Brown T."/>
            <person name="Cohen L."/>
        </authorList>
    </citation>
    <scope>NUCLEOTIDE SEQUENCE</scope>
</reference>
<dbReference type="EMBL" id="HBFQ01010442">
    <property type="protein sequence ID" value="CAD8832946.1"/>
    <property type="molecule type" value="Transcribed_RNA"/>
</dbReference>
<name>A0A7S0ZUG8_NOCSC</name>
<dbReference type="AlphaFoldDB" id="A0A7S0ZUG8"/>
<accession>A0A7S0ZUG8</accession>